<feature type="domain" description="Cytidyltransferase-like" evidence="3">
    <location>
        <begin position="2"/>
        <end position="86"/>
    </location>
</feature>
<gene>
    <name evidence="4" type="ORF">ISU10_01465</name>
</gene>
<keyword evidence="1" id="KW-0808">Transferase</keyword>
<proteinExistence type="predicted"/>
<dbReference type="AlphaFoldDB" id="A0A930VKR8"/>
<sequence>MVSGYFNPLHVGHLDMMEAARALGDALVVIVNNDAQQVLKKGKVITTQTDRLRIVDALRVADSALVAVDEDGSVAASLEVIHAAYPGVDLVFCNGGDRSPDGDAVPGAEVAVCERLGIEMAWGVGGQTKADSSSRINEALGH</sequence>
<keyword evidence="2 4" id="KW-0548">Nucleotidyltransferase</keyword>
<dbReference type="InterPro" id="IPR050385">
    <property type="entry name" value="Archaeal_FAD_synthase"/>
</dbReference>
<accession>A0A930VKR8</accession>
<dbReference type="NCBIfam" id="TIGR00125">
    <property type="entry name" value="cyt_tran_rel"/>
    <property type="match status" value="1"/>
</dbReference>
<dbReference type="EMBL" id="JADKPO010000001">
    <property type="protein sequence ID" value="MBF4766431.1"/>
    <property type="molecule type" value="Genomic_DNA"/>
</dbReference>
<dbReference type="InterPro" id="IPR014729">
    <property type="entry name" value="Rossmann-like_a/b/a_fold"/>
</dbReference>
<protein>
    <submittedName>
        <fullName evidence="4">Adenylyltransferase/cytidyltransferase family protein</fullName>
    </submittedName>
</protein>
<evidence type="ECO:0000256" key="1">
    <source>
        <dbReference type="ARBA" id="ARBA00022679"/>
    </source>
</evidence>
<evidence type="ECO:0000259" key="3">
    <source>
        <dbReference type="Pfam" id="PF01467"/>
    </source>
</evidence>
<dbReference type="PANTHER" id="PTHR43793:SF1">
    <property type="entry name" value="FAD SYNTHASE"/>
    <property type="match status" value="1"/>
</dbReference>
<organism evidence="4 5">
    <name type="scientific">Nocardioides agariphilus</name>
    <dbReference type="NCBI Taxonomy" id="433664"/>
    <lineage>
        <taxon>Bacteria</taxon>
        <taxon>Bacillati</taxon>
        <taxon>Actinomycetota</taxon>
        <taxon>Actinomycetes</taxon>
        <taxon>Propionibacteriales</taxon>
        <taxon>Nocardioidaceae</taxon>
        <taxon>Nocardioides</taxon>
    </lineage>
</organism>
<evidence type="ECO:0000256" key="2">
    <source>
        <dbReference type="ARBA" id="ARBA00022695"/>
    </source>
</evidence>
<dbReference type="Gene3D" id="3.40.50.620">
    <property type="entry name" value="HUPs"/>
    <property type="match status" value="1"/>
</dbReference>
<keyword evidence="5" id="KW-1185">Reference proteome</keyword>
<dbReference type="Pfam" id="PF01467">
    <property type="entry name" value="CTP_transf_like"/>
    <property type="match status" value="1"/>
</dbReference>
<dbReference type="PANTHER" id="PTHR43793">
    <property type="entry name" value="FAD SYNTHASE"/>
    <property type="match status" value="1"/>
</dbReference>
<dbReference type="SUPFAM" id="SSF52374">
    <property type="entry name" value="Nucleotidylyl transferase"/>
    <property type="match status" value="1"/>
</dbReference>
<dbReference type="GO" id="GO:0016779">
    <property type="term" value="F:nucleotidyltransferase activity"/>
    <property type="evidence" value="ECO:0007669"/>
    <property type="project" value="UniProtKB-KW"/>
</dbReference>
<name>A0A930VKR8_9ACTN</name>
<dbReference type="InterPro" id="IPR004821">
    <property type="entry name" value="Cyt_trans-like"/>
</dbReference>
<evidence type="ECO:0000313" key="4">
    <source>
        <dbReference type="EMBL" id="MBF4766431.1"/>
    </source>
</evidence>
<evidence type="ECO:0000313" key="5">
    <source>
        <dbReference type="Proteomes" id="UP000660668"/>
    </source>
</evidence>
<dbReference type="Proteomes" id="UP000660668">
    <property type="component" value="Unassembled WGS sequence"/>
</dbReference>
<reference evidence="4" key="1">
    <citation type="submission" date="2020-11" db="EMBL/GenBank/DDBJ databases">
        <title>Nocardioides cynanchi sp. nov., isolated from soil of rhizosphere of Cynanchum wilfordii.</title>
        <authorList>
            <person name="Lee J.-S."/>
            <person name="Suh M.K."/>
            <person name="Kim J.-S."/>
        </authorList>
    </citation>
    <scope>NUCLEOTIDE SEQUENCE</scope>
    <source>
        <strain evidence="4">KCTC 19276</strain>
    </source>
</reference>
<comment type="caution">
    <text evidence="4">The sequence shown here is derived from an EMBL/GenBank/DDBJ whole genome shotgun (WGS) entry which is preliminary data.</text>
</comment>